<name>A0A0C5AC66_9CAUD</name>
<protein>
    <submittedName>
        <fullName evidence="1">ArpU-like transcriptional regulator</fullName>
    </submittedName>
</protein>
<dbReference type="EMBL" id="KP296795">
    <property type="protein sequence ID" value="AJK27981.1"/>
    <property type="molecule type" value="Genomic_DNA"/>
</dbReference>
<evidence type="ECO:0000313" key="1">
    <source>
        <dbReference type="EMBL" id="AJK27981.1"/>
    </source>
</evidence>
<accession>A0A0C5AC66</accession>
<keyword evidence="2" id="KW-1185">Reference proteome</keyword>
<sequence>MSSNCFLPELDRKKTQEALEAEFEKYRIFKTVTFEEKEVNITSSYQERFHGQTNVTSDSTANVAIYNIDTQAARKAYIERIDRAVARLHPKEQLLIRERYLKQDYVYDYVIYNQVFNPPISEKTYAKIRWKAFYKLALALNVAVEKKYETES</sequence>
<reference evidence="1 2" key="1">
    <citation type="journal article" date="2015" name="Genome Announc.">
        <title>Genome Sequences of Six Paenibacillus larvae Siphoviridae Phages.</title>
        <authorList>
            <person name="Carson S."/>
            <person name="Bruff E."/>
            <person name="DeFoor W."/>
            <person name="Dums J."/>
            <person name="Groth A."/>
            <person name="Hatfield T."/>
            <person name="Iyer A."/>
            <person name="Joshi K."/>
            <person name="McAdams S."/>
            <person name="Miles D."/>
            <person name="Miller D."/>
            <person name="Oufkir A."/>
            <person name="Raynor B."/>
            <person name="Riley S."/>
            <person name="Roland S."/>
            <person name="Rozier H."/>
            <person name="Talley S."/>
            <person name="Miller E.S."/>
        </authorList>
    </citation>
    <scope>NUCLEOTIDE SEQUENCE [LARGE SCALE GENOMIC DNA]</scope>
</reference>
<gene>
    <name evidence="1" type="ORF">SHELLY_61</name>
</gene>
<evidence type="ECO:0000313" key="2">
    <source>
        <dbReference type="Proteomes" id="UP000032134"/>
    </source>
</evidence>
<dbReference type="NCBIfam" id="TIGR01637">
    <property type="entry name" value="phage_arpU"/>
    <property type="match status" value="1"/>
</dbReference>
<proteinExistence type="predicted"/>
<dbReference type="Proteomes" id="UP000032134">
    <property type="component" value="Segment"/>
</dbReference>
<dbReference type="InterPro" id="IPR006524">
    <property type="entry name" value="ArpU-like"/>
</dbReference>
<organism evidence="1 2">
    <name type="scientific">Paenibacillus phage Shelly</name>
    <dbReference type="NCBI Taxonomy" id="1589754"/>
    <lineage>
        <taxon>Viruses</taxon>
        <taxon>Duplodnaviria</taxon>
        <taxon>Heunggongvirae</taxon>
        <taxon>Uroviricota</taxon>
        <taxon>Caudoviricetes</taxon>
        <taxon>Fernvirus</taxon>
        <taxon>Fernvirus shelly</taxon>
    </lineage>
</organism>